<dbReference type="AlphaFoldDB" id="A0A812BXI7"/>
<dbReference type="GO" id="GO:0008270">
    <property type="term" value="F:zinc ion binding"/>
    <property type="evidence" value="ECO:0007669"/>
    <property type="project" value="InterPro"/>
</dbReference>
<proteinExistence type="inferred from homology"/>
<keyword evidence="5 8" id="KW-0862">Zinc</keyword>
<feature type="binding site" evidence="8">
    <location>
        <position position="170"/>
    </location>
    <ligand>
        <name>Ca(2+)</name>
        <dbReference type="ChEBI" id="CHEBI:29108"/>
        <label>3</label>
    </ligand>
</feature>
<protein>
    <recommendedName>
        <fullName evidence="10">Peptidase metallopeptidase domain-containing protein</fullName>
    </recommendedName>
</protein>
<feature type="binding site" evidence="8">
    <location>
        <position position="189"/>
    </location>
    <ligand>
        <name>Ca(2+)</name>
        <dbReference type="ChEBI" id="CHEBI:29108"/>
        <label>3</label>
    </ligand>
</feature>
<dbReference type="Pfam" id="PF01471">
    <property type="entry name" value="PG_binding_1"/>
    <property type="match status" value="1"/>
</dbReference>
<feature type="binding site" evidence="8">
    <location>
        <position position="185"/>
    </location>
    <ligand>
        <name>Ca(2+)</name>
        <dbReference type="ChEBI" id="CHEBI:29108"/>
        <label>2</label>
    </ligand>
</feature>
<feature type="domain" description="Peptidase metallopeptidase" evidence="10">
    <location>
        <begin position="98"/>
        <end position="255"/>
    </location>
</feature>
<evidence type="ECO:0000313" key="11">
    <source>
        <dbReference type="EMBL" id="CAE1246881.1"/>
    </source>
</evidence>
<evidence type="ECO:0000256" key="2">
    <source>
        <dbReference type="ARBA" id="ARBA00022670"/>
    </source>
</evidence>
<evidence type="ECO:0000256" key="9">
    <source>
        <dbReference type="SAM" id="SignalP"/>
    </source>
</evidence>
<comment type="cofactor">
    <cofactor evidence="8">
        <name>Zn(2+)</name>
        <dbReference type="ChEBI" id="CHEBI:29105"/>
    </cofactor>
    <text evidence="8">Binds 2 Zn(2+) ions per subunit.</text>
</comment>
<dbReference type="InterPro" id="IPR036365">
    <property type="entry name" value="PGBD-like_sf"/>
</dbReference>
<evidence type="ECO:0000256" key="4">
    <source>
        <dbReference type="ARBA" id="ARBA00022801"/>
    </source>
</evidence>
<feature type="binding site" evidence="8">
    <location>
        <position position="220"/>
    </location>
    <ligand>
        <name>Zn(2+)</name>
        <dbReference type="ChEBI" id="CHEBI:29105"/>
        <label>2</label>
        <note>catalytic</note>
    </ligand>
</feature>
<dbReference type="SMART" id="SM00235">
    <property type="entry name" value="ZnMc"/>
    <property type="match status" value="1"/>
</dbReference>
<dbReference type="InterPro" id="IPR002477">
    <property type="entry name" value="Peptidoglycan-bd-like"/>
</dbReference>
<dbReference type="GO" id="GO:0004222">
    <property type="term" value="F:metalloendopeptidase activity"/>
    <property type="evidence" value="ECO:0007669"/>
    <property type="project" value="InterPro"/>
</dbReference>
<dbReference type="PRINTS" id="PR00138">
    <property type="entry name" value="MATRIXIN"/>
</dbReference>
<dbReference type="SUPFAM" id="SSF55486">
    <property type="entry name" value="Metalloproteases ('zincins'), catalytic domain"/>
    <property type="match status" value="1"/>
</dbReference>
<dbReference type="GO" id="GO:0030198">
    <property type="term" value="P:extracellular matrix organization"/>
    <property type="evidence" value="ECO:0007669"/>
    <property type="project" value="TreeGrafter"/>
</dbReference>
<dbReference type="CDD" id="cd04278">
    <property type="entry name" value="ZnMc_MMP"/>
    <property type="match status" value="1"/>
</dbReference>
<evidence type="ECO:0000313" key="12">
    <source>
        <dbReference type="Proteomes" id="UP000597762"/>
    </source>
</evidence>
<name>A0A812BXI7_ACAPH</name>
<keyword evidence="12" id="KW-1185">Reference proteome</keyword>
<dbReference type="GO" id="GO:0006508">
    <property type="term" value="P:proteolysis"/>
    <property type="evidence" value="ECO:0007669"/>
    <property type="project" value="UniProtKB-KW"/>
</dbReference>
<evidence type="ECO:0000256" key="8">
    <source>
        <dbReference type="PIRSR" id="PIRSR621190-2"/>
    </source>
</evidence>
<feature type="binding site" evidence="8">
    <location>
        <position position="228"/>
    </location>
    <ligand>
        <name>Zn(2+)</name>
        <dbReference type="ChEBI" id="CHEBI:29105"/>
        <label>2</label>
        <note>catalytic</note>
    </ligand>
</feature>
<feature type="binding site" evidence="8">
    <location>
        <position position="169"/>
    </location>
    <ligand>
        <name>Ca(2+)</name>
        <dbReference type="ChEBI" id="CHEBI:29108"/>
        <label>3</label>
    </ligand>
</feature>
<feature type="active site" evidence="7">
    <location>
        <position position="211"/>
    </location>
</feature>
<organism evidence="11 12">
    <name type="scientific">Acanthosepion pharaonis</name>
    <name type="common">Pharaoh cuttlefish</name>
    <name type="synonym">Sepia pharaonis</name>
    <dbReference type="NCBI Taxonomy" id="158019"/>
    <lineage>
        <taxon>Eukaryota</taxon>
        <taxon>Metazoa</taxon>
        <taxon>Spiralia</taxon>
        <taxon>Lophotrochozoa</taxon>
        <taxon>Mollusca</taxon>
        <taxon>Cephalopoda</taxon>
        <taxon>Coleoidea</taxon>
        <taxon>Decapodiformes</taxon>
        <taxon>Sepiida</taxon>
        <taxon>Sepiina</taxon>
        <taxon>Sepiidae</taxon>
        <taxon>Acanthosepion</taxon>
    </lineage>
</organism>
<keyword evidence="8" id="KW-0106">Calcium</keyword>
<dbReference type="InterPro" id="IPR033739">
    <property type="entry name" value="M10A_MMP"/>
</dbReference>
<keyword evidence="3 8" id="KW-0479">Metal-binding</keyword>
<dbReference type="InterPro" id="IPR024079">
    <property type="entry name" value="MetalloPept_cat_dom_sf"/>
</dbReference>
<feature type="binding site" evidence="8">
    <location>
        <position position="190"/>
    </location>
    <ligand>
        <name>Ca(2+)</name>
        <dbReference type="ChEBI" id="CHEBI:29108"/>
        <label>1</label>
    </ligand>
</feature>
<accession>A0A812BXI7</accession>
<feature type="binding site" evidence="8">
    <location>
        <position position="187"/>
    </location>
    <ligand>
        <name>Zn(2+)</name>
        <dbReference type="ChEBI" id="CHEBI:29105"/>
        <label>1</label>
    </ligand>
</feature>
<dbReference type="Pfam" id="PF00413">
    <property type="entry name" value="Peptidase_M10"/>
    <property type="match status" value="1"/>
</dbReference>
<dbReference type="EMBL" id="CAHIKZ030000960">
    <property type="protein sequence ID" value="CAE1246881.1"/>
    <property type="molecule type" value="Genomic_DNA"/>
</dbReference>
<dbReference type="OrthoDB" id="406838at2759"/>
<dbReference type="PANTHER" id="PTHR10201:SF331">
    <property type="entry name" value="MATRIX METALLOPROTEINASE-14-LIKE ISOFORM X1"/>
    <property type="match status" value="1"/>
</dbReference>
<feature type="binding site" evidence="8">
    <location>
        <position position="210"/>
    </location>
    <ligand>
        <name>Zn(2+)</name>
        <dbReference type="ChEBI" id="CHEBI:29105"/>
        <label>2</label>
        <note>catalytic</note>
    </ligand>
</feature>
<evidence type="ECO:0000259" key="10">
    <source>
        <dbReference type="SMART" id="SM00235"/>
    </source>
</evidence>
<feature type="binding site" evidence="8">
    <location>
        <position position="177"/>
    </location>
    <ligand>
        <name>Zn(2+)</name>
        <dbReference type="ChEBI" id="CHEBI:29105"/>
        <label>1</label>
    </ligand>
</feature>
<feature type="binding site" evidence="8">
    <location>
        <position position="162"/>
    </location>
    <ligand>
        <name>Zn(2+)</name>
        <dbReference type="ChEBI" id="CHEBI:29105"/>
        <label>1</label>
    </ligand>
</feature>
<dbReference type="InterPro" id="IPR021190">
    <property type="entry name" value="Pept_M10A"/>
</dbReference>
<feature type="binding site" evidence="8">
    <location>
        <position position="192"/>
    </location>
    <ligand>
        <name>Ca(2+)</name>
        <dbReference type="ChEBI" id="CHEBI:29108"/>
        <label>3</label>
    </ligand>
</feature>
<comment type="caution">
    <text evidence="11">The sequence shown here is derived from an EMBL/GenBank/DDBJ whole genome shotgun (WGS) entry which is preliminary data.</text>
</comment>
<dbReference type="PANTHER" id="PTHR10201">
    <property type="entry name" value="MATRIX METALLOPROTEINASE"/>
    <property type="match status" value="1"/>
</dbReference>
<comment type="similarity">
    <text evidence="1">Belongs to the peptidase M10A family.</text>
</comment>
<evidence type="ECO:0000256" key="1">
    <source>
        <dbReference type="ARBA" id="ARBA00010370"/>
    </source>
</evidence>
<reference evidence="11" key="1">
    <citation type="submission" date="2021-01" db="EMBL/GenBank/DDBJ databases">
        <authorList>
            <person name="Li R."/>
            <person name="Bekaert M."/>
        </authorList>
    </citation>
    <scope>NUCLEOTIDE SEQUENCE</scope>
    <source>
        <strain evidence="11">Farmed</strain>
    </source>
</reference>
<dbReference type="Proteomes" id="UP000597762">
    <property type="component" value="Unassembled WGS sequence"/>
</dbReference>
<feature type="binding site" evidence="8">
    <location>
        <position position="192"/>
    </location>
    <ligand>
        <name>Ca(2+)</name>
        <dbReference type="ChEBI" id="CHEBI:29108"/>
        <label>1</label>
    </ligand>
</feature>
<dbReference type="SUPFAM" id="SSF47090">
    <property type="entry name" value="PGBD-like"/>
    <property type="match status" value="1"/>
</dbReference>
<feature type="chain" id="PRO_5033027262" description="Peptidase metallopeptidase domain-containing protein" evidence="9">
    <location>
        <begin position="22"/>
        <end position="272"/>
    </location>
</feature>
<evidence type="ECO:0000256" key="7">
    <source>
        <dbReference type="PIRSR" id="PIRSR621190-1"/>
    </source>
</evidence>
<comment type="cofactor">
    <cofactor evidence="8">
        <name>Ca(2+)</name>
        <dbReference type="ChEBI" id="CHEBI:29108"/>
    </cofactor>
    <text evidence="8">Can bind about 5 Ca(2+) ions per subunit.</text>
</comment>
<dbReference type="GO" id="GO:0030574">
    <property type="term" value="P:collagen catabolic process"/>
    <property type="evidence" value="ECO:0007669"/>
    <property type="project" value="TreeGrafter"/>
</dbReference>
<keyword evidence="6" id="KW-0482">Metalloprotease</keyword>
<feature type="binding site" description="in inhibited form" evidence="8">
    <location>
        <position position="84"/>
    </location>
    <ligand>
        <name>Zn(2+)</name>
        <dbReference type="ChEBI" id="CHEBI:29105"/>
        <label>2</label>
        <note>catalytic</note>
    </ligand>
</feature>
<keyword evidence="4" id="KW-0378">Hydrolase</keyword>
<dbReference type="GO" id="GO:0031012">
    <property type="term" value="C:extracellular matrix"/>
    <property type="evidence" value="ECO:0007669"/>
    <property type="project" value="InterPro"/>
</dbReference>
<evidence type="ECO:0000256" key="3">
    <source>
        <dbReference type="ARBA" id="ARBA00022723"/>
    </source>
</evidence>
<dbReference type="InterPro" id="IPR001818">
    <property type="entry name" value="Pept_M10_metallopeptidase"/>
</dbReference>
<dbReference type="InterPro" id="IPR006026">
    <property type="entry name" value="Peptidase_Metallo"/>
</dbReference>
<feature type="binding site" evidence="8">
    <location>
        <position position="164"/>
    </location>
    <ligand>
        <name>Zn(2+)</name>
        <dbReference type="ChEBI" id="CHEBI:29105"/>
        <label>1</label>
    </ligand>
</feature>
<evidence type="ECO:0000256" key="6">
    <source>
        <dbReference type="ARBA" id="ARBA00023049"/>
    </source>
</evidence>
<gene>
    <name evidence="11" type="ORF">SPHA_25381</name>
</gene>
<keyword evidence="2" id="KW-0645">Protease</keyword>
<feature type="binding site" evidence="8">
    <location>
        <position position="214"/>
    </location>
    <ligand>
        <name>Zn(2+)</name>
        <dbReference type="ChEBI" id="CHEBI:29105"/>
        <label>2</label>
        <note>catalytic</note>
    </ligand>
</feature>
<dbReference type="GO" id="GO:0005615">
    <property type="term" value="C:extracellular space"/>
    <property type="evidence" value="ECO:0007669"/>
    <property type="project" value="TreeGrafter"/>
</dbReference>
<dbReference type="Gene3D" id="3.40.390.10">
    <property type="entry name" value="Collagenase (Catalytic Domain)"/>
    <property type="match status" value="1"/>
</dbReference>
<feature type="signal peptide" evidence="9">
    <location>
        <begin position="1"/>
        <end position="21"/>
    </location>
</feature>
<keyword evidence="9" id="KW-0732">Signal</keyword>
<sequence>MKTLFCCIFTLTAIFATSVFAQVEPQDFLLQYGYLKEKTGANRAENPTPEEMQKAIIAFQRFTGLPQTGVMDDTTSKKMIAPRCGVKDITGKLGEYRAVSKWPKKLITWKIHKYSKTSKLSPAEQKRAIRRGLKRWAQVTPLYFRETGGKPTLDISFEKEKHGDGHAFDGIGRVLAHAFFPRNGDTHFDDDEIWVNGGDTGTDLETVAAHEFGHALGLGHSTESRSLMAPFYQKFPDNFRLHPDDIAGIQKLYGKWFDFYFLRYSSGDYHSL</sequence>
<evidence type="ECO:0000256" key="5">
    <source>
        <dbReference type="ARBA" id="ARBA00022833"/>
    </source>
</evidence>